<reference evidence="5" key="2">
    <citation type="journal article" date="2011" name="Proc. Natl. Acad. Sci. U.S.A.">
        <title>Obligate biotrophy features unraveled by the genomic analysis of rust fungi.</title>
        <authorList>
            <person name="Duplessis S."/>
            <person name="Cuomo C.A."/>
            <person name="Lin Y.-C."/>
            <person name="Aerts A."/>
            <person name="Tisserant E."/>
            <person name="Veneault-Fourrey C."/>
            <person name="Joly D.L."/>
            <person name="Hacquard S."/>
            <person name="Amselem J."/>
            <person name="Cantarel B.L."/>
            <person name="Chiu R."/>
            <person name="Coutinho P.M."/>
            <person name="Feau N."/>
            <person name="Field M."/>
            <person name="Frey P."/>
            <person name="Gelhaye E."/>
            <person name="Goldberg J."/>
            <person name="Grabherr M.G."/>
            <person name="Kodira C.D."/>
            <person name="Kohler A."/>
            <person name="Kuees U."/>
            <person name="Lindquist E.A."/>
            <person name="Lucas S.M."/>
            <person name="Mago R."/>
            <person name="Mauceli E."/>
            <person name="Morin E."/>
            <person name="Murat C."/>
            <person name="Pangilinan J.L."/>
            <person name="Park R."/>
            <person name="Pearson M."/>
            <person name="Quesneville H."/>
            <person name="Rouhier N."/>
            <person name="Sakthikumar S."/>
            <person name="Salamov A.A."/>
            <person name="Schmutz J."/>
            <person name="Selles B."/>
            <person name="Shapiro H."/>
            <person name="Tanguay P."/>
            <person name="Tuskan G.A."/>
            <person name="Henrissat B."/>
            <person name="Van de Peer Y."/>
            <person name="Rouze P."/>
            <person name="Ellis J.G."/>
            <person name="Dodds P.N."/>
            <person name="Schein J.E."/>
            <person name="Zhong S."/>
            <person name="Hamelin R.C."/>
            <person name="Grigoriev I.V."/>
            <person name="Szabo L.J."/>
            <person name="Martin F."/>
        </authorList>
    </citation>
    <scope>NUCLEOTIDE SEQUENCE [LARGE SCALE GENOMIC DNA]</scope>
    <source>
        <strain evidence="5">CRL 75-36-700-3 / race SCCL</strain>
    </source>
</reference>
<name>E3JQC2_PUCGT</name>
<sequence length="130" mass="14271">MPKGSLTDRVWVNSLACRNPGLAEEAINKIRAIVPGSDLRFLKLDITSLNSAHSAAQEFIKSEERLDILVNNAAIAFKPYELSEDGIELQLCNAIGHFAFTIPLLDLLKKTSKDPESHVRIVNVSSIGMV</sequence>
<evidence type="ECO:0000256" key="3">
    <source>
        <dbReference type="ARBA" id="ARBA00023002"/>
    </source>
</evidence>
<organism evidence="4 5">
    <name type="scientific">Puccinia graminis f. sp. tritici (strain CRL 75-36-700-3 / race SCCL)</name>
    <name type="common">Black stem rust fungus</name>
    <dbReference type="NCBI Taxonomy" id="418459"/>
    <lineage>
        <taxon>Eukaryota</taxon>
        <taxon>Fungi</taxon>
        <taxon>Dikarya</taxon>
        <taxon>Basidiomycota</taxon>
        <taxon>Pucciniomycotina</taxon>
        <taxon>Pucciniomycetes</taxon>
        <taxon>Pucciniales</taxon>
        <taxon>Pucciniaceae</taxon>
        <taxon>Puccinia</taxon>
    </lineage>
</organism>
<dbReference type="HOGENOM" id="CLU_1939180_0_0_1"/>
<dbReference type="PANTHER" id="PTHR24320">
    <property type="entry name" value="RETINOL DEHYDROGENASE"/>
    <property type="match status" value="1"/>
</dbReference>
<dbReference type="VEuPathDB" id="FungiDB:PGTG_00526"/>
<dbReference type="GO" id="GO:0016491">
    <property type="term" value="F:oxidoreductase activity"/>
    <property type="evidence" value="ECO:0007669"/>
    <property type="project" value="UniProtKB-KW"/>
</dbReference>
<dbReference type="EMBL" id="DS178262">
    <property type="protein sequence ID" value="EFP74570.2"/>
    <property type="molecule type" value="Genomic_DNA"/>
</dbReference>
<protein>
    <submittedName>
        <fullName evidence="4">Uncharacterized protein</fullName>
    </submittedName>
</protein>
<dbReference type="STRING" id="418459.E3JQC2"/>
<dbReference type="SUPFAM" id="SSF51735">
    <property type="entry name" value="NAD(P)-binding Rossmann-fold domains"/>
    <property type="match status" value="1"/>
</dbReference>
<accession>E3JQC2</accession>
<dbReference type="Proteomes" id="UP000008783">
    <property type="component" value="Unassembled WGS sequence"/>
</dbReference>
<gene>
    <name evidence="4" type="ORF">PGTG_00526</name>
</gene>
<dbReference type="PANTHER" id="PTHR24320:SF282">
    <property type="entry name" value="WW DOMAIN-CONTAINING OXIDOREDUCTASE"/>
    <property type="match status" value="1"/>
</dbReference>
<dbReference type="InterPro" id="IPR036291">
    <property type="entry name" value="NAD(P)-bd_dom_sf"/>
</dbReference>
<evidence type="ECO:0000313" key="5">
    <source>
        <dbReference type="Proteomes" id="UP000008783"/>
    </source>
</evidence>
<dbReference type="eggNOG" id="KOG1208">
    <property type="taxonomic scope" value="Eukaryota"/>
</dbReference>
<dbReference type="Pfam" id="PF00106">
    <property type="entry name" value="adh_short"/>
    <property type="match status" value="1"/>
</dbReference>
<evidence type="ECO:0000313" key="4">
    <source>
        <dbReference type="EMBL" id="EFP74570.2"/>
    </source>
</evidence>
<dbReference type="InParanoid" id="E3JQC2"/>
<evidence type="ECO:0000256" key="1">
    <source>
        <dbReference type="ARBA" id="ARBA00006484"/>
    </source>
</evidence>
<keyword evidence="3" id="KW-0560">Oxidoreductase</keyword>
<keyword evidence="5" id="KW-1185">Reference proteome</keyword>
<evidence type="ECO:0000256" key="2">
    <source>
        <dbReference type="ARBA" id="ARBA00022857"/>
    </source>
</evidence>
<keyword evidence="2" id="KW-0521">NADP</keyword>
<proteinExistence type="inferred from homology"/>
<dbReference type="KEGG" id="pgr:PGTG_00526"/>
<dbReference type="InterPro" id="IPR002347">
    <property type="entry name" value="SDR_fam"/>
</dbReference>
<reference key="1">
    <citation type="submission" date="2007-01" db="EMBL/GenBank/DDBJ databases">
        <title>The Genome Sequence of Puccinia graminis f. sp. tritici Strain CRL 75-36-700-3.</title>
        <authorList>
            <consortium name="The Broad Institute Genome Sequencing Platform"/>
            <person name="Birren B."/>
            <person name="Lander E."/>
            <person name="Galagan J."/>
            <person name="Nusbaum C."/>
            <person name="Devon K."/>
            <person name="Cuomo C."/>
            <person name="Jaffe D."/>
            <person name="Butler J."/>
            <person name="Alvarez P."/>
            <person name="Gnerre S."/>
            <person name="Grabherr M."/>
            <person name="Mauceli E."/>
            <person name="Brockman W."/>
            <person name="Young S."/>
            <person name="LaButti K."/>
            <person name="Sykes S."/>
            <person name="DeCaprio D."/>
            <person name="Crawford M."/>
            <person name="Koehrsen M."/>
            <person name="Engels R."/>
            <person name="Montgomery P."/>
            <person name="Pearson M."/>
            <person name="Howarth C."/>
            <person name="Larson L."/>
            <person name="White J."/>
            <person name="Zeng Q."/>
            <person name="Kodira C."/>
            <person name="Yandava C."/>
            <person name="Alvarado L."/>
            <person name="O'Leary S."/>
            <person name="Szabo L."/>
            <person name="Dean R."/>
            <person name="Schein J."/>
        </authorList>
    </citation>
    <scope>NUCLEOTIDE SEQUENCE</scope>
    <source>
        <strain>CRL 75-36-700-3</strain>
    </source>
</reference>
<dbReference type="Gene3D" id="3.40.50.720">
    <property type="entry name" value="NAD(P)-binding Rossmann-like Domain"/>
    <property type="match status" value="1"/>
</dbReference>
<dbReference type="RefSeq" id="XP_003307576.2">
    <property type="nucleotide sequence ID" value="XM_003307528.2"/>
</dbReference>
<dbReference type="OrthoDB" id="2499330at2759"/>
<dbReference type="AlphaFoldDB" id="E3JQC2"/>
<dbReference type="GeneID" id="10527857"/>
<comment type="similarity">
    <text evidence="1">Belongs to the short-chain dehydrogenases/reductases (SDR) family.</text>
</comment>